<dbReference type="EMBL" id="MF101453">
    <property type="protein sequence ID" value="ARW68708.1"/>
    <property type="molecule type" value="Genomic_DNA"/>
</dbReference>
<accession>A0A1Z1MRI9</accession>
<keyword evidence="6" id="KW-0150">Chloroplast</keyword>
<keyword evidence="4 6" id="KW-0689">Ribosomal protein</keyword>
<keyword evidence="2" id="KW-0699">rRNA-binding</keyword>
<dbReference type="PANTHER" id="PTHR33398:SF1">
    <property type="entry name" value="SMALL RIBOSOMAL SUBUNIT PROTEIN BS20C"/>
    <property type="match status" value="1"/>
</dbReference>
<evidence type="ECO:0000256" key="3">
    <source>
        <dbReference type="ARBA" id="ARBA00022884"/>
    </source>
</evidence>
<dbReference type="InterPro" id="IPR036510">
    <property type="entry name" value="Ribosomal_bS20_sf"/>
</dbReference>
<evidence type="ECO:0000256" key="2">
    <source>
        <dbReference type="ARBA" id="ARBA00022730"/>
    </source>
</evidence>
<keyword evidence="5" id="KW-0687">Ribonucleoprotein</keyword>
<geneLocation type="chloroplast" evidence="6"/>
<proteinExistence type="inferred from homology"/>
<dbReference type="GO" id="GO:0003735">
    <property type="term" value="F:structural constituent of ribosome"/>
    <property type="evidence" value="ECO:0007669"/>
    <property type="project" value="InterPro"/>
</dbReference>
<gene>
    <name evidence="6" type="primary">rps20</name>
</gene>
<evidence type="ECO:0000313" key="6">
    <source>
        <dbReference type="EMBL" id="ARW68708.1"/>
    </source>
</evidence>
<dbReference type="AlphaFoldDB" id="A0A1Z1MRI9"/>
<dbReference type="Pfam" id="PF01649">
    <property type="entry name" value="Ribosomal_S20p"/>
    <property type="match status" value="1"/>
</dbReference>
<organism evidence="6">
    <name type="scientific">Palisada sp</name>
    <dbReference type="NCBI Taxonomy" id="1955416"/>
    <lineage>
        <taxon>Eukaryota</taxon>
        <taxon>Rhodophyta</taxon>
        <taxon>Florideophyceae</taxon>
        <taxon>Rhodymeniophycidae</taxon>
        <taxon>Ceramiales</taxon>
        <taxon>Rhodomelaceae</taxon>
        <taxon>Laurencieae</taxon>
        <taxon>Palisada</taxon>
    </lineage>
</organism>
<keyword evidence="3" id="KW-0694">RNA-binding</keyword>
<dbReference type="InterPro" id="IPR002583">
    <property type="entry name" value="Ribosomal_bS20"/>
</dbReference>
<dbReference type="GO" id="GO:0015935">
    <property type="term" value="C:small ribosomal subunit"/>
    <property type="evidence" value="ECO:0007669"/>
    <property type="project" value="TreeGrafter"/>
</dbReference>
<reference evidence="6" key="1">
    <citation type="journal article" date="2017" name="J. Phycol.">
        <title>Analysis of chloroplast genomes and a supermatrix inform reclassification of the Rhodomelaceae (Rhodophyta).</title>
        <authorList>
            <person name="Diaz-Tapia P."/>
            <person name="Maggs C.A."/>
            <person name="West J.A."/>
            <person name="Verbruggen H."/>
        </authorList>
    </citation>
    <scope>NUCLEOTIDE SEQUENCE</scope>
    <source>
        <strain evidence="6">PD1686</strain>
    </source>
</reference>
<dbReference type="NCBIfam" id="TIGR00029">
    <property type="entry name" value="S20"/>
    <property type="match status" value="1"/>
</dbReference>
<protein>
    <submittedName>
        <fullName evidence="6">Ribosomal protein S20</fullName>
    </submittedName>
</protein>
<dbReference type="GO" id="GO:0070181">
    <property type="term" value="F:small ribosomal subunit rRNA binding"/>
    <property type="evidence" value="ECO:0007669"/>
    <property type="project" value="TreeGrafter"/>
</dbReference>
<sequence>MSKTSSNTKNHRIILRNRSRNKRYKLAIKRAVKKYLLVLLDSKFQYDSDAKNFKICSDNLSVVYQRIDKAVKKRVLHKNTAARRKRRLAKMLK</sequence>
<name>A0A1Z1MRI9_9FLOR</name>
<comment type="similarity">
    <text evidence="1">Belongs to the bacterial ribosomal protein bS20 family.</text>
</comment>
<dbReference type="GO" id="GO:0006412">
    <property type="term" value="P:translation"/>
    <property type="evidence" value="ECO:0007669"/>
    <property type="project" value="InterPro"/>
</dbReference>
<evidence type="ECO:0000256" key="1">
    <source>
        <dbReference type="ARBA" id="ARBA00007634"/>
    </source>
</evidence>
<keyword evidence="6" id="KW-0934">Plastid</keyword>
<dbReference type="Gene3D" id="1.20.58.110">
    <property type="entry name" value="Ribosomal protein S20"/>
    <property type="match status" value="1"/>
</dbReference>
<evidence type="ECO:0000256" key="5">
    <source>
        <dbReference type="ARBA" id="ARBA00023274"/>
    </source>
</evidence>
<evidence type="ECO:0000256" key="4">
    <source>
        <dbReference type="ARBA" id="ARBA00022980"/>
    </source>
</evidence>
<dbReference type="PANTHER" id="PTHR33398">
    <property type="entry name" value="30S RIBOSOMAL PROTEIN S20"/>
    <property type="match status" value="1"/>
</dbReference>
<dbReference type="SUPFAM" id="SSF46992">
    <property type="entry name" value="Ribosomal protein S20"/>
    <property type="match status" value="1"/>
</dbReference>